<dbReference type="GO" id="GO:0000049">
    <property type="term" value="F:tRNA binding"/>
    <property type="evidence" value="ECO:0007669"/>
    <property type="project" value="TreeGrafter"/>
</dbReference>
<dbReference type="GO" id="GO:0006450">
    <property type="term" value="P:regulation of translational fidelity"/>
    <property type="evidence" value="ECO:0007669"/>
    <property type="project" value="TreeGrafter"/>
</dbReference>
<evidence type="ECO:0000313" key="14">
    <source>
        <dbReference type="EMBL" id="CAD8762666.1"/>
    </source>
</evidence>
<dbReference type="Gene3D" id="3.40.50.11030">
    <property type="entry name" value="Threonylcarbamoyl-AMP synthase, C-terminal domain"/>
    <property type="match status" value="1"/>
</dbReference>
<dbReference type="GO" id="GO:0005524">
    <property type="term" value="F:ATP binding"/>
    <property type="evidence" value="ECO:0007669"/>
    <property type="project" value="UniProtKB-KW"/>
</dbReference>
<dbReference type="InterPro" id="IPR017945">
    <property type="entry name" value="DHBP_synth_RibB-like_a/b_dom"/>
</dbReference>
<dbReference type="InterPro" id="IPR038385">
    <property type="entry name" value="Sua5/YwlC_C"/>
</dbReference>
<dbReference type="Gene3D" id="3.90.870.10">
    <property type="entry name" value="DHBP synthase"/>
    <property type="match status" value="1"/>
</dbReference>
<dbReference type="GO" id="GO:0008033">
    <property type="term" value="P:tRNA processing"/>
    <property type="evidence" value="ECO:0007669"/>
    <property type="project" value="UniProtKB-KW"/>
</dbReference>
<dbReference type="Pfam" id="PF03481">
    <property type="entry name" value="Sua5_C"/>
    <property type="match status" value="1"/>
</dbReference>
<dbReference type="Pfam" id="PF01300">
    <property type="entry name" value="Sua5_yciO_yrdC"/>
    <property type="match status" value="1"/>
</dbReference>
<evidence type="ECO:0000256" key="2">
    <source>
        <dbReference type="ARBA" id="ARBA00007663"/>
    </source>
</evidence>
<keyword evidence="10" id="KW-0067">ATP-binding</keyword>
<accession>A0A7S0UHB4</accession>
<proteinExistence type="inferred from homology"/>
<comment type="catalytic activity">
    <reaction evidence="12">
        <text>L-threonine + hydrogencarbonate + ATP = L-threonylcarbamoyladenylate + diphosphate + H2O</text>
        <dbReference type="Rhea" id="RHEA:36407"/>
        <dbReference type="ChEBI" id="CHEBI:15377"/>
        <dbReference type="ChEBI" id="CHEBI:17544"/>
        <dbReference type="ChEBI" id="CHEBI:30616"/>
        <dbReference type="ChEBI" id="CHEBI:33019"/>
        <dbReference type="ChEBI" id="CHEBI:57926"/>
        <dbReference type="ChEBI" id="CHEBI:73682"/>
        <dbReference type="EC" id="2.7.7.87"/>
    </reaction>
</comment>
<dbReference type="GO" id="GO:0005737">
    <property type="term" value="C:cytoplasm"/>
    <property type="evidence" value="ECO:0007669"/>
    <property type="project" value="UniProtKB-SubCell"/>
</dbReference>
<dbReference type="PROSITE" id="PS51163">
    <property type="entry name" value="YRDC"/>
    <property type="match status" value="1"/>
</dbReference>
<evidence type="ECO:0000256" key="11">
    <source>
        <dbReference type="ARBA" id="ARBA00029774"/>
    </source>
</evidence>
<evidence type="ECO:0000256" key="7">
    <source>
        <dbReference type="ARBA" id="ARBA00022694"/>
    </source>
</evidence>
<dbReference type="NCBIfam" id="TIGR00057">
    <property type="entry name" value="L-threonylcarbamoyladenylate synthase"/>
    <property type="match status" value="1"/>
</dbReference>
<comment type="similarity">
    <text evidence="2">Belongs to the SUA5 family.</text>
</comment>
<evidence type="ECO:0000256" key="3">
    <source>
        <dbReference type="ARBA" id="ARBA00012584"/>
    </source>
</evidence>
<evidence type="ECO:0000256" key="5">
    <source>
        <dbReference type="ARBA" id="ARBA00022490"/>
    </source>
</evidence>
<dbReference type="InterPro" id="IPR005145">
    <property type="entry name" value="Sua5_C"/>
</dbReference>
<dbReference type="PANTHER" id="PTHR17490:SF16">
    <property type="entry name" value="THREONYLCARBAMOYL-AMP SYNTHASE"/>
    <property type="match status" value="1"/>
</dbReference>
<sequence length="479" mass="52592">MRTLLFWVSMTIAVRHLRFSSSFSLLSQSFNFRFGSVGTHVTKFQTHSSLFQKKNSFKSLLQKHRQYRTVTSMTGVVLQDENKTMGNGEIGVSKASAKIVPCTELKACGERLRQGGLVAFPTETVYGLGCNALDESAIIKVFEAKERPLTDPLISHVTDSQVAFDLWAAETDSLEEKALRSLTEEFWPGPLTMVAKAAPDVPSILMANTGFCACRSPQHPISIALINAAQVPIAAPSANKFGHVSPTRSSHVWHDLQHEDVWIVEEEQEEDNLKTSCCEVGVESSVAKIEMTDDKKGQITLLRQGAVSLRDIEECLEKAGLANNFEVLALTKKATDETVANVAPGQTIRHYSPDVPSFILSTSLYSTATSSPATESDKEYLSKSVLIDFGGKIKEWKDLALAYRDLSETGNSAEATKQVFEILRWAEKVQLAEYILFPEIADTIELPTNESSSPDALTLALKDRLTRAASGIVIDSLGK</sequence>
<evidence type="ECO:0000256" key="1">
    <source>
        <dbReference type="ARBA" id="ARBA00004496"/>
    </source>
</evidence>
<keyword evidence="6" id="KW-0808">Transferase</keyword>
<comment type="subcellular location">
    <subcellularLocation>
        <location evidence="1">Cytoplasm</location>
    </subcellularLocation>
</comment>
<keyword evidence="8" id="KW-0548">Nucleotidyltransferase</keyword>
<dbReference type="EMBL" id="HBFL01003771">
    <property type="protein sequence ID" value="CAD8762666.1"/>
    <property type="molecule type" value="Transcribed_RNA"/>
</dbReference>
<keyword evidence="9" id="KW-0547">Nucleotide-binding</keyword>
<evidence type="ECO:0000256" key="4">
    <source>
        <dbReference type="ARBA" id="ARBA00015492"/>
    </source>
</evidence>
<organism evidence="14">
    <name type="scientific">Pseudo-nitzschia delicatissima</name>
    <dbReference type="NCBI Taxonomy" id="44447"/>
    <lineage>
        <taxon>Eukaryota</taxon>
        <taxon>Sar</taxon>
        <taxon>Stramenopiles</taxon>
        <taxon>Ochrophyta</taxon>
        <taxon>Bacillariophyta</taxon>
        <taxon>Bacillariophyceae</taxon>
        <taxon>Bacillariophycidae</taxon>
        <taxon>Bacillariales</taxon>
        <taxon>Bacillariaceae</taxon>
        <taxon>Pseudo-nitzschia</taxon>
    </lineage>
</organism>
<dbReference type="PANTHER" id="PTHR17490">
    <property type="entry name" value="SUA5"/>
    <property type="match status" value="1"/>
</dbReference>
<protein>
    <recommendedName>
        <fullName evidence="4">Threonylcarbamoyl-AMP synthase</fullName>
        <ecNumber evidence="3">2.7.7.87</ecNumber>
    </recommendedName>
    <alternativeName>
        <fullName evidence="11">L-threonylcarbamoyladenylate synthase</fullName>
    </alternativeName>
</protein>
<dbReference type="FunFam" id="3.90.870.10:FF:000009">
    <property type="entry name" value="Threonylcarbamoyl-AMP synthase, putative"/>
    <property type="match status" value="1"/>
</dbReference>
<name>A0A7S0UHB4_9STRA</name>
<dbReference type="GO" id="GO:0061710">
    <property type="term" value="F:L-threonylcarbamoyladenylate synthase"/>
    <property type="evidence" value="ECO:0007669"/>
    <property type="project" value="UniProtKB-EC"/>
</dbReference>
<dbReference type="InterPro" id="IPR050156">
    <property type="entry name" value="TC-AMP_synthase_SUA5"/>
</dbReference>
<reference evidence="14" key="1">
    <citation type="submission" date="2021-01" db="EMBL/GenBank/DDBJ databases">
        <authorList>
            <person name="Corre E."/>
            <person name="Pelletier E."/>
            <person name="Niang G."/>
            <person name="Scheremetjew M."/>
            <person name="Finn R."/>
            <person name="Kale V."/>
            <person name="Holt S."/>
            <person name="Cochrane G."/>
            <person name="Meng A."/>
            <person name="Brown T."/>
            <person name="Cohen L."/>
        </authorList>
    </citation>
    <scope>NUCLEOTIDE SEQUENCE</scope>
    <source>
        <strain evidence="14">UNC1205</strain>
    </source>
</reference>
<evidence type="ECO:0000256" key="6">
    <source>
        <dbReference type="ARBA" id="ARBA00022679"/>
    </source>
</evidence>
<dbReference type="SUPFAM" id="SSF55821">
    <property type="entry name" value="YrdC/RibB"/>
    <property type="match status" value="1"/>
</dbReference>
<feature type="domain" description="YrdC-like" evidence="13">
    <location>
        <begin position="102"/>
        <end position="307"/>
    </location>
</feature>
<dbReference type="GO" id="GO:0003725">
    <property type="term" value="F:double-stranded RNA binding"/>
    <property type="evidence" value="ECO:0007669"/>
    <property type="project" value="InterPro"/>
</dbReference>
<dbReference type="EC" id="2.7.7.87" evidence="3"/>
<evidence type="ECO:0000256" key="8">
    <source>
        <dbReference type="ARBA" id="ARBA00022695"/>
    </source>
</evidence>
<keyword evidence="7" id="KW-0819">tRNA processing</keyword>
<dbReference type="AlphaFoldDB" id="A0A7S0UHB4"/>
<evidence type="ECO:0000256" key="12">
    <source>
        <dbReference type="ARBA" id="ARBA00048366"/>
    </source>
</evidence>
<evidence type="ECO:0000256" key="9">
    <source>
        <dbReference type="ARBA" id="ARBA00022741"/>
    </source>
</evidence>
<gene>
    <name evidence="14" type="ORF">PDEL1432_LOCUS2706</name>
</gene>
<evidence type="ECO:0000259" key="13">
    <source>
        <dbReference type="PROSITE" id="PS51163"/>
    </source>
</evidence>
<keyword evidence="5" id="KW-0963">Cytoplasm</keyword>
<dbReference type="InterPro" id="IPR006070">
    <property type="entry name" value="Sua5-like_dom"/>
</dbReference>
<evidence type="ECO:0000256" key="10">
    <source>
        <dbReference type="ARBA" id="ARBA00022840"/>
    </source>
</evidence>